<evidence type="ECO:0000256" key="1">
    <source>
        <dbReference type="ARBA" id="ARBA00022801"/>
    </source>
</evidence>
<dbReference type="InterPro" id="IPR006261">
    <property type="entry name" value="dGTPase"/>
</dbReference>
<dbReference type="InterPro" id="IPR026875">
    <property type="entry name" value="PHydrolase_assoc_dom"/>
</dbReference>
<proteinExistence type="predicted"/>
<keyword evidence="4" id="KW-1185">Reference proteome</keyword>
<dbReference type="Proteomes" id="UP001303946">
    <property type="component" value="Chromosome"/>
</dbReference>
<dbReference type="EMBL" id="CP136336">
    <property type="protein sequence ID" value="WOB10964.1"/>
    <property type="molecule type" value="Genomic_DNA"/>
</dbReference>
<sequence length="349" mass="38566">MKPCGGFEGNAQTLRLLARIEKKTFRGSDPHDSQGTYCGIGQDGTDYRAGLNLTFRSLAAVLKYDRPIPSWRQTGDKLAKGYYQSEAPLVDEIKRMVGAPPAEVPFKTIECQIMDLADDIAYSTYDLEDAMKGGFTHPLAVRASLSSNPELVGRVYAKVVDAVPDTTEAEVFATLQHLFDLSGNGDGTPSGDPAADALYAYHQSTLLASQGKLRVGFTSHLVGDFINGIRVRPRAGRARKFSAVELERGILLQIESLKHLNYQTMIMSPRLKVVENRGYDLVCEIFNSLSKPDGHHLLPEDYRLMYHRAANDADRQRLLCDFIAGMTDRYAAEFHSRISGTGASIFKPL</sequence>
<dbReference type="Pfam" id="PF13286">
    <property type="entry name" value="HD_assoc"/>
    <property type="match status" value="1"/>
</dbReference>
<gene>
    <name evidence="3" type="primary">dgt</name>
    <name evidence="3" type="ORF">RXV79_13125</name>
</gene>
<dbReference type="RefSeq" id="WP_257824091.1">
    <property type="nucleotide sequence ID" value="NZ_CP136336.1"/>
</dbReference>
<keyword evidence="1" id="KW-0378">Hydrolase</keyword>
<evidence type="ECO:0000313" key="3">
    <source>
        <dbReference type="EMBL" id="WOB10964.1"/>
    </source>
</evidence>
<accession>A0ABZ0D8E4</accession>
<dbReference type="SUPFAM" id="SSF109604">
    <property type="entry name" value="HD-domain/PDEase-like"/>
    <property type="match status" value="1"/>
</dbReference>
<name>A0ABZ0D8E4_9BURK</name>
<evidence type="ECO:0000313" key="4">
    <source>
        <dbReference type="Proteomes" id="UP001303946"/>
    </source>
</evidence>
<dbReference type="NCBIfam" id="TIGR01353">
    <property type="entry name" value="dGTP_triPase"/>
    <property type="match status" value="1"/>
</dbReference>
<evidence type="ECO:0000259" key="2">
    <source>
        <dbReference type="Pfam" id="PF13286"/>
    </source>
</evidence>
<dbReference type="InterPro" id="IPR023293">
    <property type="entry name" value="dGTP_triP_hydro_central_sf"/>
</dbReference>
<organism evidence="3 4">
    <name type="scientific">Piscinibacter gummiphilus</name>
    <dbReference type="NCBI Taxonomy" id="946333"/>
    <lineage>
        <taxon>Bacteria</taxon>
        <taxon>Pseudomonadati</taxon>
        <taxon>Pseudomonadota</taxon>
        <taxon>Betaproteobacteria</taxon>
        <taxon>Burkholderiales</taxon>
        <taxon>Sphaerotilaceae</taxon>
        <taxon>Piscinibacter</taxon>
    </lineage>
</organism>
<protein>
    <submittedName>
        <fullName evidence="3">DNTP triphosphohydrolase</fullName>
    </submittedName>
</protein>
<feature type="domain" description="Phosphohydrolase-associated" evidence="2">
    <location>
        <begin position="245"/>
        <end position="337"/>
    </location>
</feature>
<dbReference type="Gene3D" id="1.10.3410.10">
    <property type="entry name" value="putative deoxyguanosinetriphosphate triphosphohydrolase like domain"/>
    <property type="match status" value="1"/>
</dbReference>
<dbReference type="Gene3D" id="1.10.3210.10">
    <property type="entry name" value="Hypothetical protein af1432"/>
    <property type="match status" value="2"/>
</dbReference>
<reference evidence="3 4" key="1">
    <citation type="submission" date="2023-10" db="EMBL/GenBank/DDBJ databases">
        <title>Bacteria for the degradation of biodegradable plastic PBAT(Polybutylene adipate terephthalate).</title>
        <authorList>
            <person name="Weon H.-Y."/>
            <person name="Yeon J."/>
        </authorList>
    </citation>
    <scope>NUCLEOTIDE SEQUENCE [LARGE SCALE GENOMIC DNA]</scope>
    <source>
        <strain evidence="3 4">SBD 7-3</strain>
    </source>
</reference>